<dbReference type="InterPro" id="IPR047057">
    <property type="entry name" value="MerR_fam"/>
</dbReference>
<comment type="caution">
    <text evidence="2">The sequence shown here is derived from an EMBL/GenBank/DDBJ whole genome shotgun (WGS) entry which is preliminary data.</text>
</comment>
<dbReference type="Pfam" id="PF00376">
    <property type="entry name" value="MerR"/>
    <property type="match status" value="1"/>
</dbReference>
<dbReference type="SMART" id="SM00422">
    <property type="entry name" value="HTH_MERR"/>
    <property type="match status" value="1"/>
</dbReference>
<dbReference type="AlphaFoldDB" id="A0A5C4W486"/>
<dbReference type="OrthoDB" id="4569196at2"/>
<dbReference type="SUPFAM" id="SSF46955">
    <property type="entry name" value="Putative DNA-binding domain"/>
    <property type="match status" value="1"/>
</dbReference>
<dbReference type="InterPro" id="IPR000551">
    <property type="entry name" value="MerR-type_HTH_dom"/>
</dbReference>
<dbReference type="RefSeq" id="WP_139633767.1">
    <property type="nucleotide sequence ID" value="NZ_VDLX02000011.1"/>
</dbReference>
<evidence type="ECO:0000256" key="1">
    <source>
        <dbReference type="ARBA" id="ARBA00023125"/>
    </source>
</evidence>
<accession>A0A5C4W486</accession>
<dbReference type="PROSITE" id="PS50937">
    <property type="entry name" value="HTH_MERR_2"/>
    <property type="match status" value="1"/>
</dbReference>
<evidence type="ECO:0000313" key="3">
    <source>
        <dbReference type="Proteomes" id="UP000312512"/>
    </source>
</evidence>
<organism evidence="2 3">
    <name type="scientific">Nonomuraea phyllanthi</name>
    <dbReference type="NCBI Taxonomy" id="2219224"/>
    <lineage>
        <taxon>Bacteria</taxon>
        <taxon>Bacillati</taxon>
        <taxon>Actinomycetota</taxon>
        <taxon>Actinomycetes</taxon>
        <taxon>Streptosporangiales</taxon>
        <taxon>Streptosporangiaceae</taxon>
        <taxon>Nonomuraea</taxon>
    </lineage>
</organism>
<dbReference type="CDD" id="cd00592">
    <property type="entry name" value="HTH_MerR-like"/>
    <property type="match status" value="1"/>
</dbReference>
<sequence length="270" mass="29806">MTDGVTIGQAAAFAGVTVKAVRHYHKHGLIDEPRRDSSGYRRYGSADLLRLVQIRTLAAAGVPLAEIGAVLDADPDRFAAAVVDVERRLNDRIDELIARRDMLRRLATGDRALLPDSVLAKLDKVAADLGFTPDDVAMAREGLILVRALVPEGFDDYVAKVERALDEPRYLSLVKRLWRAAEWEPDDPRVDELATAMADHFIAHPDLLPVPDGLRARTDATIRYGLLAQHGDEQKPAWVRLRALFEARLRSAGIDIGVFTHRAGLGRTRG</sequence>
<name>A0A5C4W486_9ACTN</name>
<dbReference type="PRINTS" id="PR00040">
    <property type="entry name" value="HTHMERR"/>
</dbReference>
<keyword evidence="1 2" id="KW-0238">DNA-binding</keyword>
<dbReference type="InterPro" id="IPR009061">
    <property type="entry name" value="DNA-bd_dom_put_sf"/>
</dbReference>
<protein>
    <submittedName>
        <fullName evidence="2">MerR family DNA-binding transcriptional regulator</fullName>
    </submittedName>
</protein>
<gene>
    <name evidence="2" type="ORF">FH608_028890</name>
</gene>
<dbReference type="PANTHER" id="PTHR30204:SF93">
    <property type="entry name" value="HTH MERR-TYPE DOMAIN-CONTAINING PROTEIN"/>
    <property type="match status" value="1"/>
</dbReference>
<dbReference type="GO" id="GO:0003677">
    <property type="term" value="F:DNA binding"/>
    <property type="evidence" value="ECO:0007669"/>
    <property type="project" value="UniProtKB-KW"/>
</dbReference>
<proteinExistence type="predicted"/>
<evidence type="ECO:0000313" key="2">
    <source>
        <dbReference type="EMBL" id="KAB8191960.1"/>
    </source>
</evidence>
<dbReference type="Gene3D" id="1.10.1660.10">
    <property type="match status" value="1"/>
</dbReference>
<dbReference type="EMBL" id="VDLX02000011">
    <property type="protein sequence ID" value="KAB8191960.1"/>
    <property type="molecule type" value="Genomic_DNA"/>
</dbReference>
<dbReference type="GO" id="GO:0003700">
    <property type="term" value="F:DNA-binding transcription factor activity"/>
    <property type="evidence" value="ECO:0007669"/>
    <property type="project" value="InterPro"/>
</dbReference>
<dbReference type="PANTHER" id="PTHR30204">
    <property type="entry name" value="REDOX-CYCLING DRUG-SENSING TRANSCRIPTIONAL ACTIVATOR SOXR"/>
    <property type="match status" value="1"/>
</dbReference>
<dbReference type="Proteomes" id="UP000312512">
    <property type="component" value="Unassembled WGS sequence"/>
</dbReference>
<keyword evidence="3" id="KW-1185">Reference proteome</keyword>
<reference evidence="2 3" key="1">
    <citation type="submission" date="2019-10" db="EMBL/GenBank/DDBJ databases">
        <title>Nonomuraea sp. nov., isolated from Phyllanthus amarus.</title>
        <authorList>
            <person name="Klykleung N."/>
            <person name="Tanasupawat S."/>
        </authorList>
    </citation>
    <scope>NUCLEOTIDE SEQUENCE [LARGE SCALE GENOMIC DNA]</scope>
    <source>
        <strain evidence="2 3">PA1-10</strain>
    </source>
</reference>